<proteinExistence type="predicted"/>
<gene>
    <name evidence="2" type="ORF">G9U52_07235</name>
</gene>
<reference evidence="2" key="1">
    <citation type="submission" date="2020-03" db="EMBL/GenBank/DDBJ databases">
        <title>Draft sequencing of Paenibacilllus sp. S3N08.</title>
        <authorList>
            <person name="Kim D.-U."/>
        </authorList>
    </citation>
    <scope>NUCLEOTIDE SEQUENCE</scope>
    <source>
        <strain evidence="2">S3N08</strain>
    </source>
</reference>
<evidence type="ECO:0000256" key="1">
    <source>
        <dbReference type="SAM" id="Phobius"/>
    </source>
</evidence>
<accession>A0ABX0J759</accession>
<dbReference type="RefSeq" id="WP_166147751.1">
    <property type="nucleotide sequence ID" value="NZ_JAAOIW010000002.1"/>
</dbReference>
<dbReference type="EMBL" id="JAAOIW010000002">
    <property type="protein sequence ID" value="NHN29625.1"/>
    <property type="molecule type" value="Genomic_DNA"/>
</dbReference>
<feature type="transmembrane region" description="Helical" evidence="1">
    <location>
        <begin position="12"/>
        <end position="31"/>
    </location>
</feature>
<dbReference type="Proteomes" id="UP001165962">
    <property type="component" value="Unassembled WGS sequence"/>
</dbReference>
<keyword evidence="3" id="KW-1185">Reference proteome</keyword>
<organism evidence="2 3">
    <name type="scientific">Paenibacillus agricola</name>
    <dbReference type="NCBI Taxonomy" id="2716264"/>
    <lineage>
        <taxon>Bacteria</taxon>
        <taxon>Bacillati</taxon>
        <taxon>Bacillota</taxon>
        <taxon>Bacilli</taxon>
        <taxon>Bacillales</taxon>
        <taxon>Paenibacillaceae</taxon>
        <taxon>Paenibacillus</taxon>
    </lineage>
</organism>
<keyword evidence="1" id="KW-0472">Membrane</keyword>
<name>A0ABX0J759_9BACL</name>
<evidence type="ECO:0000313" key="2">
    <source>
        <dbReference type="EMBL" id="NHN29625.1"/>
    </source>
</evidence>
<keyword evidence="1" id="KW-1133">Transmembrane helix</keyword>
<comment type="caution">
    <text evidence="2">The sequence shown here is derived from an EMBL/GenBank/DDBJ whole genome shotgun (WGS) entry which is preliminary data.</text>
</comment>
<sequence>MGILENVNEYILNIPIVGKIVTLIVIIFAVNELIDKYTMKKVNVLKSILGIIPKRIQKNKANTIKKYYATLESKEFIDWQNIVLKKIYNEYPFTKAFETEYPVVCFKSANKASYPFDDIYDQNELVTYVEDYKINSSIQKEYKYLVGDNIMRPTLKGFMLDRIELDNNGDMLRFKAKTGTYEQNVYSSHILEYELFQTYNKGLNNINQMSADTLIGHMQLRKAIHHNLSQKDVLTTGTTRSSLLGVQIFVVFRNHEDNQYKVLVIKRSVKVASKPGYYQFIPSGGFEIFENSDDDEILRNNFSVRKVLFRELIEEAFGEEEYEHNEKGVPVENILNHKSIKSLIKMINKEGDEKGVFFEFLGTVVDLVGLRNELSFILRIDDTSFSENTFKPNHESKDVQIIGLDRLSKFIKSDKLNQGSAGLFHLVSDHYLYKEITD</sequence>
<evidence type="ECO:0008006" key="4">
    <source>
        <dbReference type="Google" id="ProtNLM"/>
    </source>
</evidence>
<keyword evidence="1" id="KW-0812">Transmembrane</keyword>
<evidence type="ECO:0000313" key="3">
    <source>
        <dbReference type="Proteomes" id="UP001165962"/>
    </source>
</evidence>
<protein>
    <recommendedName>
        <fullName evidence="4">Nudix hydrolase domain-containing protein</fullName>
    </recommendedName>
</protein>